<dbReference type="AlphaFoldDB" id="A0A150RHH7"/>
<evidence type="ECO:0000313" key="2">
    <source>
        <dbReference type="EMBL" id="KYF79611.1"/>
    </source>
</evidence>
<dbReference type="Proteomes" id="UP000075635">
    <property type="component" value="Unassembled WGS sequence"/>
</dbReference>
<feature type="region of interest" description="Disordered" evidence="1">
    <location>
        <begin position="1"/>
        <end position="22"/>
    </location>
</feature>
<dbReference type="EMBL" id="JEMB01002627">
    <property type="protein sequence ID" value="KYF79611.1"/>
    <property type="molecule type" value="Genomic_DNA"/>
</dbReference>
<comment type="caution">
    <text evidence="2">The sequence shown here is derived from an EMBL/GenBank/DDBJ whole genome shotgun (WGS) entry which is preliminary data.</text>
</comment>
<accession>A0A150RHH7</accession>
<sequence>MSAARRSEDDSGHEEITMGQGANMSINNFSPYDLQVAVVRKHCIYPQSQGGNGAPGIDAFNRRLANGESIGGYIENKNTSTGGDLCATDTGYFELSFTVVRKDGTPDPRYTPSALTVAIPHQHFEKGDTNRDGAVKVDLTILDGQQDVITVGLKDNV</sequence>
<feature type="compositionally biased region" description="Basic and acidic residues" evidence="1">
    <location>
        <begin position="1"/>
        <end position="16"/>
    </location>
</feature>
<evidence type="ECO:0000256" key="1">
    <source>
        <dbReference type="SAM" id="MobiDB-lite"/>
    </source>
</evidence>
<reference evidence="2 3" key="1">
    <citation type="submission" date="2014-02" db="EMBL/GenBank/DDBJ databases">
        <title>The small core and large imbalanced accessory genome model reveals a collaborative survival strategy of Sorangium cellulosum strains in nature.</title>
        <authorList>
            <person name="Han K."/>
            <person name="Peng R."/>
            <person name="Blom J."/>
            <person name="Li Y.-Z."/>
        </authorList>
    </citation>
    <scope>NUCLEOTIDE SEQUENCE [LARGE SCALE GENOMIC DNA]</scope>
    <source>
        <strain evidence="2 3">So0011-07</strain>
    </source>
</reference>
<protein>
    <submittedName>
        <fullName evidence="2">Uncharacterized protein</fullName>
    </submittedName>
</protein>
<proteinExistence type="predicted"/>
<organism evidence="2 3">
    <name type="scientific">Sorangium cellulosum</name>
    <name type="common">Polyangium cellulosum</name>
    <dbReference type="NCBI Taxonomy" id="56"/>
    <lineage>
        <taxon>Bacteria</taxon>
        <taxon>Pseudomonadati</taxon>
        <taxon>Myxococcota</taxon>
        <taxon>Polyangia</taxon>
        <taxon>Polyangiales</taxon>
        <taxon>Polyangiaceae</taxon>
        <taxon>Sorangium</taxon>
    </lineage>
</organism>
<name>A0A150RHH7_SORCE</name>
<evidence type="ECO:0000313" key="3">
    <source>
        <dbReference type="Proteomes" id="UP000075635"/>
    </source>
</evidence>
<gene>
    <name evidence="2" type="ORF">BE17_01295</name>
</gene>